<feature type="region of interest" description="Disordered" evidence="1">
    <location>
        <begin position="176"/>
        <end position="277"/>
    </location>
</feature>
<dbReference type="PRINTS" id="PR01217">
    <property type="entry name" value="PRICHEXTENSN"/>
</dbReference>
<feature type="compositionally biased region" description="Polar residues" evidence="1">
    <location>
        <begin position="154"/>
        <end position="164"/>
    </location>
</feature>
<evidence type="ECO:0000259" key="2">
    <source>
        <dbReference type="PROSITE" id="PS50196"/>
    </source>
</evidence>
<dbReference type="InterPro" id="IPR011993">
    <property type="entry name" value="PH-like_dom_sf"/>
</dbReference>
<dbReference type="EMBL" id="CACVBS010000047">
    <property type="protein sequence ID" value="CAA7265213.1"/>
    <property type="molecule type" value="Genomic_DNA"/>
</dbReference>
<sequence length="504" mass="54197">MFPVGDFNFVVAGIATFAATVGYACTRKMSGSLSGPAAQIVREELAREAVSQEKVSNLQDAIETQTNADSEMTSIQAPSTLEDTPIIPIFPAPTRKGSLKRKIPHDGFDEPEKDVDKLGYPYNLFNIYPNKRSRTPTAESEATTPALTPATTLDSITSQESSAADVQIPMISRDPEPIIATPAPEPPRTPSPAPEPEQAAPPRLPSPSPVAAPAPAAAPELAPTRAHTPEPVAALPVTPAPAPPANPFAAFASRSPLPSTPKPKPKPFTSTSTGGFAAFAGSASSFASVKNPNTLTQSLSQSRTLGGKPGRSIWSSSPGDLKTHQNDDEAAEDLVKDEKNKKEESHALEEAKGLVSPPSTKYTHVTGEEDEDVELELKGVRLFTKRGSKPFAEGVAGHIKLLSDRKTSEQRLLFRREPLWKVSMNVRVQPTVRCTYVPEENVVRIILKETVDSPSGETKDGETKQELVIYALKPGRSCSKQDFKDFAETLSKSAHFKPTRTRTP</sequence>
<feature type="region of interest" description="Disordered" evidence="1">
    <location>
        <begin position="297"/>
        <end position="368"/>
    </location>
</feature>
<dbReference type="SUPFAM" id="SSF50729">
    <property type="entry name" value="PH domain-like"/>
    <property type="match status" value="1"/>
</dbReference>
<feature type="compositionally biased region" description="Pro residues" evidence="1">
    <location>
        <begin position="202"/>
        <end position="212"/>
    </location>
</feature>
<dbReference type="InterPro" id="IPR000156">
    <property type="entry name" value="Ran_bind_dom"/>
</dbReference>
<dbReference type="Pfam" id="PF00638">
    <property type="entry name" value="Ran_BP1"/>
    <property type="match status" value="1"/>
</dbReference>
<accession>A0A8S0XKY8</accession>
<evidence type="ECO:0000256" key="1">
    <source>
        <dbReference type="SAM" id="MobiDB-lite"/>
    </source>
</evidence>
<gene>
    <name evidence="3" type="ORF">AAE3_LOCUS7373</name>
</gene>
<protein>
    <recommendedName>
        <fullName evidence="2">RanBD1 domain-containing protein</fullName>
    </recommendedName>
</protein>
<feature type="compositionally biased region" description="Basic and acidic residues" evidence="1">
    <location>
        <begin position="321"/>
        <end position="352"/>
    </location>
</feature>
<dbReference type="AlphaFoldDB" id="A0A8S0XKY8"/>
<dbReference type="Gene3D" id="2.30.29.30">
    <property type="entry name" value="Pleckstrin-homology domain (PH domain)/Phosphotyrosine-binding domain (PTB)"/>
    <property type="match status" value="1"/>
</dbReference>
<feature type="compositionally biased region" description="Low complexity" evidence="1">
    <location>
        <begin position="247"/>
        <end position="257"/>
    </location>
</feature>
<dbReference type="OrthoDB" id="2357150at2759"/>
<keyword evidence="4" id="KW-1185">Reference proteome</keyword>
<feature type="region of interest" description="Disordered" evidence="1">
    <location>
        <begin position="84"/>
        <end position="114"/>
    </location>
</feature>
<name>A0A8S0XKY8_CYCAE</name>
<comment type="caution">
    <text evidence="3">The sequence shown here is derived from an EMBL/GenBank/DDBJ whole genome shotgun (WGS) entry which is preliminary data.</text>
</comment>
<feature type="compositionally biased region" description="Low complexity" evidence="1">
    <location>
        <begin position="213"/>
        <end position="237"/>
    </location>
</feature>
<feature type="compositionally biased region" description="Basic and acidic residues" evidence="1">
    <location>
        <begin position="104"/>
        <end position="114"/>
    </location>
</feature>
<feature type="compositionally biased region" description="Low complexity" evidence="1">
    <location>
        <begin position="135"/>
        <end position="153"/>
    </location>
</feature>
<feature type="domain" description="RanBD1" evidence="2">
    <location>
        <begin position="350"/>
        <end position="492"/>
    </location>
</feature>
<evidence type="ECO:0000313" key="3">
    <source>
        <dbReference type="EMBL" id="CAA7265213.1"/>
    </source>
</evidence>
<dbReference type="PROSITE" id="PS50196">
    <property type="entry name" value="RANBD1"/>
    <property type="match status" value="1"/>
</dbReference>
<feature type="region of interest" description="Disordered" evidence="1">
    <location>
        <begin position="128"/>
        <end position="164"/>
    </location>
</feature>
<proteinExistence type="predicted"/>
<feature type="compositionally biased region" description="Pro residues" evidence="1">
    <location>
        <begin position="183"/>
        <end position="195"/>
    </location>
</feature>
<evidence type="ECO:0000313" key="4">
    <source>
        <dbReference type="Proteomes" id="UP000467700"/>
    </source>
</evidence>
<feature type="compositionally biased region" description="Low complexity" evidence="1">
    <location>
        <begin position="267"/>
        <end position="277"/>
    </location>
</feature>
<dbReference type="Proteomes" id="UP000467700">
    <property type="component" value="Unassembled WGS sequence"/>
</dbReference>
<reference evidence="3 4" key="1">
    <citation type="submission" date="2020-01" db="EMBL/GenBank/DDBJ databases">
        <authorList>
            <person name="Gupta K D."/>
        </authorList>
    </citation>
    <scope>NUCLEOTIDE SEQUENCE [LARGE SCALE GENOMIC DNA]</scope>
</reference>
<organism evidence="3 4">
    <name type="scientific">Cyclocybe aegerita</name>
    <name type="common">Black poplar mushroom</name>
    <name type="synonym">Agrocybe aegerita</name>
    <dbReference type="NCBI Taxonomy" id="1973307"/>
    <lineage>
        <taxon>Eukaryota</taxon>
        <taxon>Fungi</taxon>
        <taxon>Dikarya</taxon>
        <taxon>Basidiomycota</taxon>
        <taxon>Agaricomycotina</taxon>
        <taxon>Agaricomycetes</taxon>
        <taxon>Agaricomycetidae</taxon>
        <taxon>Agaricales</taxon>
        <taxon>Agaricineae</taxon>
        <taxon>Bolbitiaceae</taxon>
        <taxon>Cyclocybe</taxon>
    </lineage>
</organism>